<protein>
    <submittedName>
        <fullName evidence="2">Uncharacterized protein</fullName>
    </submittedName>
</protein>
<feature type="signal peptide" evidence="1">
    <location>
        <begin position="1"/>
        <end position="21"/>
    </location>
</feature>
<reference evidence="2 3" key="1">
    <citation type="submission" date="2024-02" db="EMBL/GenBank/DDBJ databases">
        <title>Genome and pathogenicity analysis of Helicobacter mastomyrinus isolated from mice.</title>
        <authorList>
            <person name="Zhu L."/>
        </authorList>
    </citation>
    <scope>NUCLEOTIDE SEQUENCE [LARGE SCALE GENOMIC DNA]</scope>
    <source>
        <strain evidence="2 3">Hm-17</strain>
    </source>
</reference>
<gene>
    <name evidence="2" type="ORF">V3I05_04970</name>
</gene>
<keyword evidence="1" id="KW-0732">Signal</keyword>
<dbReference type="EMBL" id="CP145316">
    <property type="protein sequence ID" value="XAM19029.1"/>
    <property type="molecule type" value="Genomic_DNA"/>
</dbReference>
<sequence>MKMIVARVLCLALSCHICALGATNTNTRTTAAKKARQAPSKQVSQLKSFNYELGVAAESYSYHETQNNEQVMKISGLMYGVQGGITHNVTSSFRHSLNAAYYTSANTRYDGHVCPNQGGRDQCQPYKADSSDWFSFAQYMINPRVQIDDAIIGYNLGAGYRYLFNDVDSISAYRREQHYVYYLLGLDISAPLSPRVYASFMAQYRGLIKGWNKSYATDIGWDYDLSFTQTRGSGYYLALRGDYKYNRNSSYFMKIYYEYWNILDSDFQTAYQNGQSLGSYVEPNNYTHSIGVNVGLAF</sequence>
<dbReference type="Proteomes" id="UP001434737">
    <property type="component" value="Chromosome"/>
</dbReference>
<feature type="chain" id="PRO_5046921702" evidence="1">
    <location>
        <begin position="22"/>
        <end position="298"/>
    </location>
</feature>
<dbReference type="InterPro" id="IPR020080">
    <property type="entry name" value="OM_adhesin/peptidase_omptin"/>
</dbReference>
<accession>A0ABZ3F9E8</accession>
<organism evidence="2 3">
    <name type="scientific">Helicobacter mastomyrinus</name>
    <dbReference type="NCBI Taxonomy" id="287948"/>
    <lineage>
        <taxon>Bacteria</taxon>
        <taxon>Pseudomonadati</taxon>
        <taxon>Campylobacterota</taxon>
        <taxon>Epsilonproteobacteria</taxon>
        <taxon>Campylobacterales</taxon>
        <taxon>Helicobacteraceae</taxon>
        <taxon>Helicobacter</taxon>
    </lineage>
</organism>
<keyword evidence="3" id="KW-1185">Reference proteome</keyword>
<dbReference type="SUPFAM" id="SSF69917">
    <property type="entry name" value="OMPT-like"/>
    <property type="match status" value="1"/>
</dbReference>
<dbReference type="RefSeq" id="WP_295701035.1">
    <property type="nucleotide sequence ID" value="NZ_CP145316.1"/>
</dbReference>
<evidence type="ECO:0000313" key="2">
    <source>
        <dbReference type="EMBL" id="XAM19029.1"/>
    </source>
</evidence>
<evidence type="ECO:0000313" key="3">
    <source>
        <dbReference type="Proteomes" id="UP001434737"/>
    </source>
</evidence>
<proteinExistence type="predicted"/>
<name>A0ABZ3F9E8_9HELI</name>
<evidence type="ECO:0000256" key="1">
    <source>
        <dbReference type="SAM" id="SignalP"/>
    </source>
</evidence>